<evidence type="ECO:0000256" key="2">
    <source>
        <dbReference type="ARBA" id="ARBA00023239"/>
    </source>
</evidence>
<dbReference type="EC" id="4.2.99.20" evidence="3"/>
<name>A0A1M5K6Q1_9BACI</name>
<dbReference type="Gene3D" id="3.40.50.1820">
    <property type="entry name" value="alpha/beta hydrolase"/>
    <property type="match status" value="1"/>
</dbReference>
<proteinExistence type="inferred from homology"/>
<dbReference type="Pfam" id="PF00561">
    <property type="entry name" value="Abhydrolase_1"/>
    <property type="match status" value="1"/>
</dbReference>
<organism evidence="5 6">
    <name type="scientific">Ornithinibacillus halophilus</name>
    <dbReference type="NCBI Taxonomy" id="930117"/>
    <lineage>
        <taxon>Bacteria</taxon>
        <taxon>Bacillati</taxon>
        <taxon>Bacillota</taxon>
        <taxon>Bacilli</taxon>
        <taxon>Bacillales</taxon>
        <taxon>Bacillaceae</taxon>
        <taxon>Ornithinibacillus</taxon>
    </lineage>
</organism>
<keyword evidence="2 3" id="KW-0456">Lyase</keyword>
<dbReference type="OrthoDB" id="9808398at2"/>
<accession>A0A1M5K6Q1</accession>
<dbReference type="UniPathway" id="UPA01057">
    <property type="reaction ID" value="UER00900"/>
</dbReference>
<dbReference type="Proteomes" id="UP000183988">
    <property type="component" value="Unassembled WGS sequence"/>
</dbReference>
<dbReference type="UniPathway" id="UPA00079"/>
<evidence type="ECO:0000259" key="4">
    <source>
        <dbReference type="Pfam" id="PF00561"/>
    </source>
</evidence>
<comment type="catalytic activity">
    <reaction evidence="3">
        <text>5-enolpyruvoyl-6-hydroxy-2-succinyl-cyclohex-3-ene-1-carboxylate = (1R,6R)-6-hydroxy-2-succinyl-cyclohexa-2,4-diene-1-carboxylate + pyruvate</text>
        <dbReference type="Rhea" id="RHEA:25597"/>
        <dbReference type="ChEBI" id="CHEBI:15361"/>
        <dbReference type="ChEBI" id="CHEBI:58689"/>
        <dbReference type="ChEBI" id="CHEBI:58818"/>
        <dbReference type="EC" id="4.2.99.20"/>
    </reaction>
</comment>
<dbReference type="STRING" id="930117.SAMN05216225_103613"/>
<comment type="subunit">
    <text evidence="3">Monomer.</text>
</comment>
<dbReference type="PANTHER" id="PTHR42916">
    <property type="entry name" value="2-SUCCINYL-5-ENOLPYRUVYL-6-HYDROXY-3-CYCLOHEXENE-1-CARBOXYLATE SYNTHASE"/>
    <property type="match status" value="1"/>
</dbReference>
<evidence type="ECO:0000256" key="3">
    <source>
        <dbReference type="HAMAP-Rule" id="MF_01660"/>
    </source>
</evidence>
<dbReference type="SUPFAM" id="SSF53474">
    <property type="entry name" value="alpha/beta-Hydrolases"/>
    <property type="match status" value="1"/>
</dbReference>
<protein>
    <recommendedName>
        <fullName evidence="3">Putative 2-succinyl-6-hydroxy-2,4-cyclohexadiene-1-carboxylate synthase</fullName>
        <shortName evidence="3">SHCHC synthase</shortName>
        <ecNumber evidence="3">4.2.99.20</ecNumber>
    </recommendedName>
</protein>
<keyword evidence="6" id="KW-1185">Reference proteome</keyword>
<reference evidence="5 6" key="1">
    <citation type="submission" date="2016-11" db="EMBL/GenBank/DDBJ databases">
        <authorList>
            <person name="Jaros S."/>
            <person name="Januszkiewicz K."/>
            <person name="Wedrychowicz H."/>
        </authorList>
    </citation>
    <scope>NUCLEOTIDE SEQUENCE [LARGE SCALE GENOMIC DNA]</scope>
    <source>
        <strain evidence="5 6">IBRC-M 10683</strain>
    </source>
</reference>
<comment type="similarity">
    <text evidence="3">Belongs to the AB hydrolase superfamily. MenH family.</text>
</comment>
<comment type="pathway">
    <text evidence="3">Quinol/quinone metabolism; 1,4-dihydroxy-2-naphthoate biosynthesis; 1,4-dihydroxy-2-naphthoate from chorismate: step 3/7.</text>
</comment>
<dbReference type="HAMAP" id="MF_01660">
    <property type="entry name" value="MenH"/>
    <property type="match status" value="1"/>
</dbReference>
<gene>
    <name evidence="3" type="primary">menH</name>
    <name evidence="5" type="ORF">SAMN05216225_103613</name>
</gene>
<comment type="pathway">
    <text evidence="3">Quinol/quinone metabolism; menaquinone biosynthesis.</text>
</comment>
<dbReference type="GO" id="GO:0070205">
    <property type="term" value="F:2-succinyl-6-hydroxy-2,4-cyclohexadiene-1-carboxylate synthase activity"/>
    <property type="evidence" value="ECO:0007669"/>
    <property type="project" value="UniProtKB-UniRule"/>
</dbReference>
<keyword evidence="1 3" id="KW-0474">Menaquinone biosynthesis</keyword>
<dbReference type="GO" id="GO:0009234">
    <property type="term" value="P:menaquinone biosynthetic process"/>
    <property type="evidence" value="ECO:0007669"/>
    <property type="project" value="UniProtKB-UniRule"/>
</dbReference>
<dbReference type="InterPro" id="IPR022485">
    <property type="entry name" value="SHCHC_synthase_MenH"/>
</dbReference>
<evidence type="ECO:0000313" key="6">
    <source>
        <dbReference type="Proteomes" id="UP000183988"/>
    </source>
</evidence>
<evidence type="ECO:0000313" key="5">
    <source>
        <dbReference type="EMBL" id="SHG48488.1"/>
    </source>
</evidence>
<dbReference type="EMBL" id="FQVW01000036">
    <property type="protein sequence ID" value="SHG48488.1"/>
    <property type="molecule type" value="Genomic_DNA"/>
</dbReference>
<dbReference type="AlphaFoldDB" id="A0A1M5K6Q1"/>
<dbReference type="InterPro" id="IPR000073">
    <property type="entry name" value="AB_hydrolase_1"/>
</dbReference>
<dbReference type="InterPro" id="IPR029058">
    <property type="entry name" value="AB_hydrolase_fold"/>
</dbReference>
<dbReference type="PRINTS" id="PR00111">
    <property type="entry name" value="ABHYDROLASE"/>
</dbReference>
<feature type="domain" description="AB hydrolase-1" evidence="4">
    <location>
        <begin position="20"/>
        <end position="250"/>
    </location>
</feature>
<evidence type="ECO:0000256" key="1">
    <source>
        <dbReference type="ARBA" id="ARBA00022428"/>
    </source>
</evidence>
<sequence>MNCEINGTNYWYEVNGTGDPVVMLHGFTGSTKTWSDFITKWSDCFQIIAIDLPGHGKTSGSIPKTMEECCNDLSILFKKLSIDKFHLVGYSMGGRTALSFTMLYPNMVQSLILESASPGLEIESEQKDRIRRDEKLAQKIEREGIKSFVDFWENIPLFETQKRLPTHIQQQIRDERLSQSEKGLATSLRFMGTGSQPSWWDKLSNLSTKVLLLAGDLDTKFVTINTRMNRELPNSELRTVKKAGHAIHVEQSEMFGKIVTEFILGSEIESVNT</sequence>
<comment type="function">
    <text evidence="3">Catalyzes a proton abstraction reaction that results in 2,5-elimination of pyruvate from 2-succinyl-5-enolpyruvyl-6-hydroxy-3-cyclohexene-1-carboxylate (SEPHCHC) and the formation of 2-succinyl-6-hydroxy-2,4-cyclohexadiene-1-carboxylate (SHCHC).</text>
</comment>
<dbReference type="PANTHER" id="PTHR42916:SF1">
    <property type="entry name" value="PROTEIN PHYLLO, CHLOROPLASTIC"/>
    <property type="match status" value="1"/>
</dbReference>
<dbReference type="NCBIfam" id="TIGR03695">
    <property type="entry name" value="menH_SHCHC"/>
    <property type="match status" value="1"/>
</dbReference>